<dbReference type="Proteomes" id="UP001447842">
    <property type="component" value="Chromosome"/>
</dbReference>
<proteinExistence type="predicted"/>
<dbReference type="RefSeq" id="WP_345973618.1">
    <property type="nucleotide sequence ID" value="NZ_CP147920.1"/>
</dbReference>
<reference evidence="2 3" key="1">
    <citation type="submission" date="2024-03" db="EMBL/GenBank/DDBJ databases">
        <title>Sulfurimonas sp. HSL3-1.</title>
        <authorList>
            <person name="Wang S."/>
        </authorList>
    </citation>
    <scope>NUCLEOTIDE SEQUENCE [LARGE SCALE GENOMIC DNA]</scope>
    <source>
        <strain evidence="2 3">HSL3-1</strain>
    </source>
</reference>
<evidence type="ECO:0000256" key="1">
    <source>
        <dbReference type="SAM" id="SignalP"/>
    </source>
</evidence>
<sequence>MVKIVLMALIAFGVQLHAADQKFNLKFNMLKLNAEMGSARESMIRNDRAEALKVFKRLKTEVHDLLSNKEKIESMLPSEKKQKSSIALESAKLIAENIELIEDAYGENTRDLTPRKRQIKAQRAYTSIELACFHCHNLVRDEL</sequence>
<keyword evidence="3" id="KW-1185">Reference proteome</keyword>
<keyword evidence="1" id="KW-0732">Signal</keyword>
<evidence type="ECO:0000313" key="2">
    <source>
        <dbReference type="EMBL" id="XAU16206.1"/>
    </source>
</evidence>
<organism evidence="2 3">
    <name type="scientific">Sulfurimonas diazotrophicus</name>
    <dbReference type="NCBI Taxonomy" id="3131939"/>
    <lineage>
        <taxon>Bacteria</taxon>
        <taxon>Pseudomonadati</taxon>
        <taxon>Campylobacterota</taxon>
        <taxon>Epsilonproteobacteria</taxon>
        <taxon>Campylobacterales</taxon>
        <taxon>Sulfurimonadaceae</taxon>
        <taxon>Sulfurimonas</taxon>
    </lineage>
</organism>
<feature type="signal peptide" evidence="1">
    <location>
        <begin position="1"/>
        <end position="18"/>
    </location>
</feature>
<feature type="chain" id="PRO_5045585681" description="Cytochrome C" evidence="1">
    <location>
        <begin position="19"/>
        <end position="143"/>
    </location>
</feature>
<evidence type="ECO:0008006" key="4">
    <source>
        <dbReference type="Google" id="ProtNLM"/>
    </source>
</evidence>
<name>A0ABZ3HED7_9BACT</name>
<accession>A0ABZ3HED7</accession>
<dbReference type="EMBL" id="CP147920">
    <property type="protein sequence ID" value="XAU16206.1"/>
    <property type="molecule type" value="Genomic_DNA"/>
</dbReference>
<protein>
    <recommendedName>
        <fullName evidence="4">Cytochrome C</fullName>
    </recommendedName>
</protein>
<evidence type="ECO:0000313" key="3">
    <source>
        <dbReference type="Proteomes" id="UP001447842"/>
    </source>
</evidence>
<gene>
    <name evidence="2" type="ORF">WCY31_05725</name>
</gene>